<reference evidence="1" key="2">
    <citation type="submission" date="2025-09" db="UniProtKB">
        <authorList>
            <consortium name="Ensembl"/>
        </authorList>
    </citation>
    <scope>IDENTIFICATION</scope>
</reference>
<dbReference type="Ensembl" id="ENSCCRT00000057887.2">
    <property type="protein sequence ID" value="ENSCCRP00000053399.1"/>
    <property type="gene ID" value="ENSCCRG00000028554.2"/>
</dbReference>
<name>A0A8C1D2P2_CYPCA</name>
<dbReference type="AlphaFoldDB" id="A0A8C1D2P2"/>
<dbReference type="Proteomes" id="UP001108240">
    <property type="component" value="Unplaced"/>
</dbReference>
<evidence type="ECO:0000313" key="2">
    <source>
        <dbReference type="Proteomes" id="UP001108240"/>
    </source>
</evidence>
<proteinExistence type="predicted"/>
<dbReference type="GeneTree" id="ENSGT00990000204286"/>
<organism evidence="1 2">
    <name type="scientific">Cyprinus carpio carpio</name>
    <dbReference type="NCBI Taxonomy" id="630221"/>
    <lineage>
        <taxon>Eukaryota</taxon>
        <taxon>Metazoa</taxon>
        <taxon>Chordata</taxon>
        <taxon>Craniata</taxon>
        <taxon>Vertebrata</taxon>
        <taxon>Euteleostomi</taxon>
        <taxon>Actinopterygii</taxon>
        <taxon>Neopterygii</taxon>
        <taxon>Teleostei</taxon>
        <taxon>Ostariophysi</taxon>
        <taxon>Cypriniformes</taxon>
        <taxon>Cyprinidae</taxon>
        <taxon>Cyprininae</taxon>
        <taxon>Cyprinus</taxon>
    </lineage>
</organism>
<reference evidence="1" key="1">
    <citation type="submission" date="2025-08" db="UniProtKB">
        <authorList>
            <consortium name="Ensembl"/>
        </authorList>
    </citation>
    <scope>IDENTIFICATION</scope>
</reference>
<accession>A0A8C1D2P2</accession>
<sequence>MGKIDQIVVGIKREKKTVDVATSEEEFNKMTILGFKEKVAEQLPLTHLIISYLLYTDKQLEDRYVYPEVSKHAKNLSAFRNQVHLKDLVDKTTF</sequence>
<keyword evidence="2" id="KW-1185">Reference proteome</keyword>
<protein>
    <submittedName>
        <fullName evidence="1">Zgc:194655</fullName>
    </submittedName>
</protein>
<evidence type="ECO:0000313" key="1">
    <source>
        <dbReference type="Ensembl" id="ENSCCRP00000053399.1"/>
    </source>
</evidence>